<evidence type="ECO:0000313" key="1">
    <source>
        <dbReference type="EMBL" id="KAH9359538.1"/>
    </source>
</evidence>
<sequence length="216" mass="24383">MPTLTGGCKMSLSPKTRRMTHSLILSPRLTFTHQVCQHPSYASQGQLSFLDVVFVRNISPVTSCQVLPGLKQSDHSAMELSYATTLSRKGHFARTLWNVGRIDVDHMDPLAHLFPWCLTIGNDCSENYYLWCEFSKLSKQMACRDAPVRLVDGGLPGFLLTLLGWPHANEPYLDALLGVRVPLHCRKRNNFGALCRLPSRWLMMTTRRILALLVIC</sequence>
<proteinExistence type="predicted"/>
<dbReference type="VEuPathDB" id="VectorBase:HLOH_050326"/>
<accession>A0A9J6F9A3</accession>
<protein>
    <submittedName>
        <fullName evidence="1">Uncharacterized protein</fullName>
    </submittedName>
</protein>
<dbReference type="EMBL" id="JABSTR010000001">
    <property type="protein sequence ID" value="KAH9359538.1"/>
    <property type="molecule type" value="Genomic_DNA"/>
</dbReference>
<organism evidence="1 2">
    <name type="scientific">Haemaphysalis longicornis</name>
    <name type="common">Bush tick</name>
    <dbReference type="NCBI Taxonomy" id="44386"/>
    <lineage>
        <taxon>Eukaryota</taxon>
        <taxon>Metazoa</taxon>
        <taxon>Ecdysozoa</taxon>
        <taxon>Arthropoda</taxon>
        <taxon>Chelicerata</taxon>
        <taxon>Arachnida</taxon>
        <taxon>Acari</taxon>
        <taxon>Parasitiformes</taxon>
        <taxon>Ixodida</taxon>
        <taxon>Ixodoidea</taxon>
        <taxon>Ixodidae</taxon>
        <taxon>Haemaphysalinae</taxon>
        <taxon>Haemaphysalis</taxon>
    </lineage>
</organism>
<comment type="caution">
    <text evidence="1">The sequence shown here is derived from an EMBL/GenBank/DDBJ whole genome shotgun (WGS) entry which is preliminary data.</text>
</comment>
<evidence type="ECO:0000313" key="2">
    <source>
        <dbReference type="Proteomes" id="UP000821853"/>
    </source>
</evidence>
<keyword evidence="2" id="KW-1185">Reference proteome</keyword>
<dbReference type="Proteomes" id="UP000821853">
    <property type="component" value="Chromosome 1"/>
</dbReference>
<dbReference type="AlphaFoldDB" id="A0A9J6F9A3"/>
<reference evidence="1 2" key="1">
    <citation type="journal article" date="2020" name="Cell">
        <title>Large-Scale Comparative Analyses of Tick Genomes Elucidate Their Genetic Diversity and Vector Capacities.</title>
        <authorList>
            <consortium name="Tick Genome and Microbiome Consortium (TIGMIC)"/>
            <person name="Jia N."/>
            <person name="Wang J."/>
            <person name="Shi W."/>
            <person name="Du L."/>
            <person name="Sun Y."/>
            <person name="Zhan W."/>
            <person name="Jiang J.F."/>
            <person name="Wang Q."/>
            <person name="Zhang B."/>
            <person name="Ji P."/>
            <person name="Bell-Sakyi L."/>
            <person name="Cui X.M."/>
            <person name="Yuan T.T."/>
            <person name="Jiang B.G."/>
            <person name="Yang W.F."/>
            <person name="Lam T.T."/>
            <person name="Chang Q.C."/>
            <person name="Ding S.J."/>
            <person name="Wang X.J."/>
            <person name="Zhu J.G."/>
            <person name="Ruan X.D."/>
            <person name="Zhao L."/>
            <person name="Wei J.T."/>
            <person name="Ye R.Z."/>
            <person name="Que T.C."/>
            <person name="Du C.H."/>
            <person name="Zhou Y.H."/>
            <person name="Cheng J.X."/>
            <person name="Dai P.F."/>
            <person name="Guo W.B."/>
            <person name="Han X.H."/>
            <person name="Huang E.J."/>
            <person name="Li L.F."/>
            <person name="Wei W."/>
            <person name="Gao Y.C."/>
            <person name="Liu J.Z."/>
            <person name="Shao H.Z."/>
            <person name="Wang X."/>
            <person name="Wang C.C."/>
            <person name="Yang T.C."/>
            <person name="Huo Q.B."/>
            <person name="Li W."/>
            <person name="Chen H.Y."/>
            <person name="Chen S.E."/>
            <person name="Zhou L.G."/>
            <person name="Ni X.B."/>
            <person name="Tian J.H."/>
            <person name="Sheng Y."/>
            <person name="Liu T."/>
            <person name="Pan Y.S."/>
            <person name="Xia L.Y."/>
            <person name="Li J."/>
            <person name="Zhao F."/>
            <person name="Cao W.C."/>
        </authorList>
    </citation>
    <scope>NUCLEOTIDE SEQUENCE [LARGE SCALE GENOMIC DNA]</scope>
    <source>
        <strain evidence="1">HaeL-2018</strain>
    </source>
</reference>
<gene>
    <name evidence="1" type="ORF">HPB48_018063</name>
</gene>
<name>A0A9J6F9A3_HAELO</name>